<feature type="transmembrane region" description="Helical" evidence="1">
    <location>
        <begin position="16"/>
        <end position="34"/>
    </location>
</feature>
<evidence type="ECO:0000313" key="2">
    <source>
        <dbReference type="EMBL" id="NYH77992.1"/>
    </source>
</evidence>
<accession>A0A852YW90</accession>
<organism evidence="2 3">
    <name type="scientific">Actinopolyspora biskrensis</name>
    <dbReference type="NCBI Taxonomy" id="1470178"/>
    <lineage>
        <taxon>Bacteria</taxon>
        <taxon>Bacillati</taxon>
        <taxon>Actinomycetota</taxon>
        <taxon>Actinomycetes</taxon>
        <taxon>Actinopolysporales</taxon>
        <taxon>Actinopolysporaceae</taxon>
        <taxon>Actinopolyspora</taxon>
    </lineage>
</organism>
<evidence type="ECO:0000313" key="3">
    <source>
        <dbReference type="Proteomes" id="UP000548304"/>
    </source>
</evidence>
<keyword evidence="3" id="KW-1185">Reference proteome</keyword>
<gene>
    <name evidence="2" type="ORF">FHR84_001314</name>
</gene>
<dbReference type="RefSeq" id="WP_179534539.1">
    <property type="nucleotide sequence ID" value="NZ_JACBYW010000002.1"/>
</dbReference>
<proteinExistence type="predicted"/>
<name>A0A852YW90_9ACTN</name>
<keyword evidence="1" id="KW-1133">Transmembrane helix</keyword>
<dbReference type="AlphaFoldDB" id="A0A852YW90"/>
<reference evidence="2 3" key="1">
    <citation type="submission" date="2020-07" db="EMBL/GenBank/DDBJ databases">
        <title>Genomic Encyclopedia of Type Strains, Phase III (KMG-III): the genomes of soil and plant-associated and newly described type strains.</title>
        <authorList>
            <person name="Whitman W."/>
        </authorList>
    </citation>
    <scope>NUCLEOTIDE SEQUENCE [LARGE SCALE GENOMIC DNA]</scope>
    <source>
        <strain evidence="2 3">CECT 8576</strain>
    </source>
</reference>
<dbReference type="Proteomes" id="UP000548304">
    <property type="component" value="Unassembled WGS sequence"/>
</dbReference>
<keyword evidence="1" id="KW-0472">Membrane</keyword>
<keyword evidence="1" id="KW-0812">Transmembrane</keyword>
<evidence type="ECO:0000256" key="1">
    <source>
        <dbReference type="SAM" id="Phobius"/>
    </source>
</evidence>
<feature type="transmembrane region" description="Helical" evidence="1">
    <location>
        <begin position="46"/>
        <end position="66"/>
    </location>
</feature>
<comment type="caution">
    <text evidence="2">The sequence shown here is derived from an EMBL/GenBank/DDBJ whole genome shotgun (WGS) entry which is preliminary data.</text>
</comment>
<dbReference type="EMBL" id="JACBYW010000002">
    <property type="protein sequence ID" value="NYH77992.1"/>
    <property type="molecule type" value="Genomic_DNA"/>
</dbReference>
<protein>
    <submittedName>
        <fullName evidence="2">Cytochrome c-type biogenesis protein CcmH/NrfG</fullName>
    </submittedName>
</protein>
<sequence>MSEETGRRSRLFGPRFYALLIAVVLLVYLVMMGSRAVTMLLSGRPLVIVLGVAVLVLPVLGAVLVADQIRFGVRTQRLAGRLADEGTLPDHSHLPLRPSGRVRREAADEWFERKRVELEREPGDWRAWFALAQAYDLAGDRNRGRQAMRKAIDLEQREHVRG</sequence>